<proteinExistence type="predicted"/>
<keyword evidence="2 4" id="KW-0479">Metal-binding</keyword>
<dbReference type="EMBL" id="OCNJ01000009">
    <property type="protein sequence ID" value="SOD99602.1"/>
    <property type="molecule type" value="Genomic_DNA"/>
</dbReference>
<evidence type="ECO:0000256" key="3">
    <source>
        <dbReference type="ARBA" id="ARBA00023004"/>
    </source>
</evidence>
<feature type="domain" description="Cytochrome c" evidence="7">
    <location>
        <begin position="29"/>
        <end position="134"/>
    </location>
</feature>
<dbReference type="Proteomes" id="UP000219621">
    <property type="component" value="Unassembled WGS sequence"/>
</dbReference>
<dbReference type="InterPro" id="IPR009056">
    <property type="entry name" value="Cyt_c-like_dom"/>
</dbReference>
<feature type="signal peptide" evidence="6">
    <location>
        <begin position="1"/>
        <end position="21"/>
    </location>
</feature>
<dbReference type="GO" id="GO:0009055">
    <property type="term" value="F:electron transfer activity"/>
    <property type="evidence" value="ECO:0007669"/>
    <property type="project" value="InterPro"/>
</dbReference>
<feature type="region of interest" description="Disordered" evidence="5">
    <location>
        <begin position="202"/>
        <end position="225"/>
    </location>
</feature>
<evidence type="ECO:0000256" key="5">
    <source>
        <dbReference type="SAM" id="MobiDB-lite"/>
    </source>
</evidence>
<reference evidence="8 9" key="1">
    <citation type="submission" date="2017-09" db="EMBL/GenBank/DDBJ databases">
        <authorList>
            <person name="Ehlers B."/>
            <person name="Leendertz F.H."/>
        </authorList>
    </citation>
    <scope>NUCLEOTIDE SEQUENCE [LARGE SCALE GENOMIC DNA]</scope>
    <source>
        <strain evidence="8 9">USBA 140</strain>
    </source>
</reference>
<evidence type="ECO:0000256" key="4">
    <source>
        <dbReference type="PROSITE-ProRule" id="PRU00433"/>
    </source>
</evidence>
<evidence type="ECO:0000313" key="8">
    <source>
        <dbReference type="EMBL" id="SOD99602.1"/>
    </source>
</evidence>
<keyword evidence="3 4" id="KW-0408">Iron</keyword>
<dbReference type="InterPro" id="IPR051459">
    <property type="entry name" value="Cytochrome_c-type_DH"/>
</dbReference>
<dbReference type="InterPro" id="IPR036909">
    <property type="entry name" value="Cyt_c-like_dom_sf"/>
</dbReference>
<dbReference type="AlphaFoldDB" id="A0A286GVS9"/>
<evidence type="ECO:0000259" key="7">
    <source>
        <dbReference type="PROSITE" id="PS51007"/>
    </source>
</evidence>
<dbReference type="GO" id="GO:0020037">
    <property type="term" value="F:heme binding"/>
    <property type="evidence" value="ECO:0007669"/>
    <property type="project" value="InterPro"/>
</dbReference>
<evidence type="ECO:0000256" key="1">
    <source>
        <dbReference type="ARBA" id="ARBA00022617"/>
    </source>
</evidence>
<feature type="compositionally biased region" description="Gly residues" evidence="5">
    <location>
        <begin position="215"/>
        <end position="225"/>
    </location>
</feature>
<dbReference type="RefSeq" id="WP_097280749.1">
    <property type="nucleotide sequence ID" value="NZ_OCNJ01000009.1"/>
</dbReference>
<accession>A0A286GVS9</accession>
<gene>
    <name evidence="8" type="ORF">SAMN05421508_10984</name>
</gene>
<feature type="domain" description="Cytochrome c" evidence="7">
    <location>
        <begin position="176"/>
        <end position="289"/>
    </location>
</feature>
<evidence type="ECO:0000256" key="6">
    <source>
        <dbReference type="SAM" id="SignalP"/>
    </source>
</evidence>
<dbReference type="Pfam" id="PF00034">
    <property type="entry name" value="Cytochrom_C"/>
    <property type="match status" value="2"/>
</dbReference>
<keyword evidence="1 4" id="KW-0349">Heme</keyword>
<keyword evidence="6" id="KW-0732">Signal</keyword>
<keyword evidence="9" id="KW-1185">Reference proteome</keyword>
<dbReference type="PROSITE" id="PS51007">
    <property type="entry name" value="CYTC"/>
    <property type="match status" value="2"/>
</dbReference>
<organism evidence="8 9">
    <name type="scientific">Caenispirillum bisanense</name>
    <dbReference type="NCBI Taxonomy" id="414052"/>
    <lineage>
        <taxon>Bacteria</taxon>
        <taxon>Pseudomonadati</taxon>
        <taxon>Pseudomonadota</taxon>
        <taxon>Alphaproteobacteria</taxon>
        <taxon>Rhodospirillales</taxon>
        <taxon>Novispirillaceae</taxon>
        <taxon>Caenispirillum</taxon>
    </lineage>
</organism>
<evidence type="ECO:0000313" key="9">
    <source>
        <dbReference type="Proteomes" id="UP000219621"/>
    </source>
</evidence>
<feature type="chain" id="PRO_5012041249" evidence="6">
    <location>
        <begin position="22"/>
        <end position="289"/>
    </location>
</feature>
<dbReference type="Gene3D" id="1.10.760.10">
    <property type="entry name" value="Cytochrome c-like domain"/>
    <property type="match status" value="2"/>
</dbReference>
<dbReference type="GO" id="GO:0046872">
    <property type="term" value="F:metal ion binding"/>
    <property type="evidence" value="ECO:0007669"/>
    <property type="project" value="UniProtKB-KW"/>
</dbReference>
<protein>
    <submittedName>
        <fullName evidence="8">Cytochrome c, mono- and diheme variants</fullName>
    </submittedName>
</protein>
<dbReference type="SUPFAM" id="SSF46626">
    <property type="entry name" value="Cytochrome c"/>
    <property type="match status" value="2"/>
</dbReference>
<name>A0A286GVS9_9PROT</name>
<dbReference type="PANTHER" id="PTHR35008">
    <property type="entry name" value="BLL4482 PROTEIN-RELATED"/>
    <property type="match status" value="1"/>
</dbReference>
<dbReference type="PANTHER" id="PTHR35008:SF8">
    <property type="entry name" value="ALCOHOL DEHYDROGENASE CYTOCHROME C SUBUNIT"/>
    <property type="match status" value="1"/>
</dbReference>
<sequence>MRRSAFAVVALAALAAGAASAAAAEFPDGDARRGAYLARLAGCIGCHTDAAAGGAPLAGGAAIETRFGTFRPPNITQHAEDGIGGWSIADFAQAVRQGLAPDGSPYYPAFPYPSYAAFSDQDIADLYAAFRTVPAAAGGRQGNDLSFPWSVRQGLHLWRALHLDAAPPPQDPARSEAWNRGAWIVEGPGHCGACHTPRGLLGGQDAEDALTGSSDGPGGGPGGGKVPAITAAALAEKGWTADSLATALQTGLGRSGDAFGGGMGEVVRHSTAWLTPADRAAVAAYLLEP</sequence>
<evidence type="ECO:0000256" key="2">
    <source>
        <dbReference type="ARBA" id="ARBA00022723"/>
    </source>
</evidence>
<dbReference type="OrthoDB" id="9811281at2"/>